<dbReference type="CDD" id="cd05403">
    <property type="entry name" value="NT_KNTase_like"/>
    <property type="match status" value="1"/>
</dbReference>
<dbReference type="STRING" id="1798561.A3B87_00615"/>
<dbReference type="Pfam" id="PF18765">
    <property type="entry name" value="Polbeta"/>
    <property type="match status" value="1"/>
</dbReference>
<proteinExistence type="predicted"/>
<dbReference type="EMBL" id="MFMW01000005">
    <property type="protein sequence ID" value="OGG87605.1"/>
    <property type="molecule type" value="Genomic_DNA"/>
</dbReference>
<dbReference type="Proteomes" id="UP000179136">
    <property type="component" value="Unassembled WGS sequence"/>
</dbReference>
<sequence length="185" mass="21505">MLSKSKTTRKLLAFYFTNPQAKKYVRQLARVLGLDAGNLSKELKKFETQGLFLSTRNGDQKIFYLNKNYHLFEEYKNIILKTEGIEASLKKLLSQFKKIEQAYIFGSFADNSQRTDSDIDLLVIGQVDFGKLNRGINQLEKKLQREINQVVYSSQEFQAQKRKSPFLKNILRNKKVILIGQDETK</sequence>
<evidence type="ECO:0000313" key="3">
    <source>
        <dbReference type="Proteomes" id="UP000179136"/>
    </source>
</evidence>
<gene>
    <name evidence="2" type="ORF">A3B87_00615</name>
</gene>
<name>A0A1F6FP30_9BACT</name>
<evidence type="ECO:0000313" key="2">
    <source>
        <dbReference type="EMBL" id="OGG87605.1"/>
    </source>
</evidence>
<reference evidence="2 3" key="1">
    <citation type="journal article" date="2016" name="Nat. Commun.">
        <title>Thousands of microbial genomes shed light on interconnected biogeochemical processes in an aquifer system.</title>
        <authorList>
            <person name="Anantharaman K."/>
            <person name="Brown C.T."/>
            <person name="Hug L.A."/>
            <person name="Sharon I."/>
            <person name="Castelle C.J."/>
            <person name="Probst A.J."/>
            <person name="Thomas B.C."/>
            <person name="Singh A."/>
            <person name="Wilkins M.J."/>
            <person name="Karaoz U."/>
            <person name="Brodie E.L."/>
            <person name="Williams K.H."/>
            <person name="Hubbard S.S."/>
            <person name="Banfield J.F."/>
        </authorList>
    </citation>
    <scope>NUCLEOTIDE SEQUENCE [LARGE SCALE GENOMIC DNA]</scope>
</reference>
<accession>A0A1F6FP30</accession>
<dbReference type="InterPro" id="IPR036388">
    <property type="entry name" value="WH-like_DNA-bd_sf"/>
</dbReference>
<dbReference type="InterPro" id="IPR041633">
    <property type="entry name" value="Polbeta"/>
</dbReference>
<dbReference type="SUPFAM" id="SSF46785">
    <property type="entry name" value="Winged helix' DNA-binding domain"/>
    <property type="match status" value="1"/>
</dbReference>
<dbReference type="SUPFAM" id="SSF81301">
    <property type="entry name" value="Nucleotidyltransferase"/>
    <property type="match status" value="1"/>
</dbReference>
<dbReference type="CDD" id="cd00090">
    <property type="entry name" value="HTH_ARSR"/>
    <property type="match status" value="1"/>
</dbReference>
<evidence type="ECO:0000259" key="1">
    <source>
        <dbReference type="Pfam" id="PF18765"/>
    </source>
</evidence>
<dbReference type="InterPro" id="IPR011991">
    <property type="entry name" value="ArsR-like_HTH"/>
</dbReference>
<protein>
    <recommendedName>
        <fullName evidence="1">Polymerase beta nucleotidyltransferase domain-containing protein</fullName>
    </recommendedName>
</protein>
<organism evidence="2 3">
    <name type="scientific">Candidatus Kuenenbacteria bacterium RIFCSPHIGHO2_02_FULL_39_13</name>
    <dbReference type="NCBI Taxonomy" id="1798561"/>
    <lineage>
        <taxon>Bacteria</taxon>
        <taxon>Candidatus Kueneniibacteriota</taxon>
    </lineage>
</organism>
<dbReference type="AlphaFoldDB" id="A0A1F6FP30"/>
<dbReference type="InterPro" id="IPR043519">
    <property type="entry name" value="NT_sf"/>
</dbReference>
<comment type="caution">
    <text evidence="2">The sequence shown here is derived from an EMBL/GenBank/DDBJ whole genome shotgun (WGS) entry which is preliminary data.</text>
</comment>
<dbReference type="Gene3D" id="1.10.10.10">
    <property type="entry name" value="Winged helix-like DNA-binding domain superfamily/Winged helix DNA-binding domain"/>
    <property type="match status" value="1"/>
</dbReference>
<dbReference type="InterPro" id="IPR036390">
    <property type="entry name" value="WH_DNA-bd_sf"/>
</dbReference>
<dbReference type="Gene3D" id="3.30.460.10">
    <property type="entry name" value="Beta Polymerase, domain 2"/>
    <property type="match status" value="1"/>
</dbReference>
<feature type="domain" description="Polymerase beta nucleotidyltransferase" evidence="1">
    <location>
        <begin position="89"/>
        <end position="178"/>
    </location>
</feature>